<dbReference type="InterPro" id="IPR035901">
    <property type="entry name" value="GIY-YIG_endonuc_sf"/>
</dbReference>
<gene>
    <name evidence="2" type="ORF">SAMN05444359_13928</name>
</gene>
<dbReference type="AlphaFoldDB" id="A0A1H9NUK0"/>
<proteinExistence type="predicted"/>
<dbReference type="PROSITE" id="PS50164">
    <property type="entry name" value="GIY_YIG"/>
    <property type="match status" value="1"/>
</dbReference>
<dbReference type="SMART" id="SM00465">
    <property type="entry name" value="GIYc"/>
    <property type="match status" value="1"/>
</dbReference>
<reference evidence="3" key="1">
    <citation type="submission" date="2016-10" db="EMBL/GenBank/DDBJ databases">
        <authorList>
            <person name="Varghese N."/>
            <person name="Submissions S."/>
        </authorList>
    </citation>
    <scope>NUCLEOTIDE SEQUENCE [LARGE SCALE GENOMIC DNA]</scope>
    <source>
        <strain evidence="3">DSM 24740</strain>
    </source>
</reference>
<keyword evidence="3" id="KW-1185">Reference proteome</keyword>
<dbReference type="InParanoid" id="A0A1H9NUK0"/>
<dbReference type="InterPro" id="IPR000305">
    <property type="entry name" value="GIY-YIG_endonuc"/>
</dbReference>
<evidence type="ECO:0000313" key="2">
    <source>
        <dbReference type="EMBL" id="SER39013.1"/>
    </source>
</evidence>
<organism evidence="2 3">
    <name type="scientific">Neolewinella agarilytica</name>
    <dbReference type="NCBI Taxonomy" id="478744"/>
    <lineage>
        <taxon>Bacteria</taxon>
        <taxon>Pseudomonadati</taxon>
        <taxon>Bacteroidota</taxon>
        <taxon>Saprospiria</taxon>
        <taxon>Saprospirales</taxon>
        <taxon>Lewinellaceae</taxon>
        <taxon>Neolewinella</taxon>
    </lineage>
</organism>
<name>A0A1H9NUK0_9BACT</name>
<accession>A0A1H9NUK0</accession>
<dbReference type="RefSeq" id="WP_175489516.1">
    <property type="nucleotide sequence ID" value="NZ_FOFB01000039.1"/>
</dbReference>
<dbReference type="Proteomes" id="UP000199021">
    <property type="component" value="Unassembled WGS sequence"/>
</dbReference>
<protein>
    <submittedName>
        <fullName evidence="2">GIY-YIG catalytic domain-containing protein</fullName>
    </submittedName>
</protein>
<dbReference type="STRING" id="478744.SAMN05444359_13928"/>
<dbReference type="InterPro" id="IPR049311">
    <property type="entry name" value="GIY_YIG_cat"/>
</dbReference>
<dbReference type="Pfam" id="PF20815">
    <property type="entry name" value="GIY_YIG_2"/>
    <property type="match status" value="1"/>
</dbReference>
<evidence type="ECO:0000259" key="1">
    <source>
        <dbReference type="PROSITE" id="PS50164"/>
    </source>
</evidence>
<feature type="domain" description="GIY-YIG" evidence="1">
    <location>
        <begin position="36"/>
        <end position="141"/>
    </location>
</feature>
<dbReference type="EMBL" id="FOFB01000039">
    <property type="protein sequence ID" value="SER39013.1"/>
    <property type="molecule type" value="Genomic_DNA"/>
</dbReference>
<dbReference type="Gene3D" id="3.40.1440.10">
    <property type="entry name" value="GIY-YIG endonuclease"/>
    <property type="match status" value="1"/>
</dbReference>
<evidence type="ECO:0000313" key="3">
    <source>
        <dbReference type="Proteomes" id="UP000199021"/>
    </source>
</evidence>
<sequence length="217" mass="25599">MDDKIEKYLAKLENEITDGNWKLFEFSKDWLMTFDTEAGVYAIREEGKLCYVGETGSIRKRMKDLLDTRNHSLRRTIGNKRFSDKEGYVVGTASKKFPDKFEEKLNRIFEDNFEVSAIVVKIGRKELEERLVEKLKPIYNSREKRKADKPQKAYSISEIRNTHQNAYRPWNEEEERKIIELSNQGKTAKEIREIVGRNKGAISSRLRKIRERSERSS</sequence>